<comment type="caution">
    <text evidence="1">The sequence shown here is derived from an EMBL/GenBank/DDBJ whole genome shotgun (WGS) entry which is preliminary data.</text>
</comment>
<protein>
    <submittedName>
        <fullName evidence="1">Uncharacterized protein</fullName>
    </submittedName>
</protein>
<organism evidence="1 2">
    <name type="scientific">Prochlorococcus marinus str. GP2</name>
    <dbReference type="NCBI Taxonomy" id="59925"/>
    <lineage>
        <taxon>Bacteria</taxon>
        <taxon>Bacillati</taxon>
        <taxon>Cyanobacteriota</taxon>
        <taxon>Cyanophyceae</taxon>
        <taxon>Synechococcales</taxon>
        <taxon>Prochlorococcaceae</taxon>
        <taxon>Prochlorococcus</taxon>
    </lineage>
</organism>
<sequence length="44" mass="5152">MGQMDKNKKSILDFIPKEDILDFIDSDKTILEEIPKETILEELD</sequence>
<evidence type="ECO:0000313" key="2">
    <source>
        <dbReference type="Proteomes" id="UP000030598"/>
    </source>
</evidence>
<proteinExistence type="predicted"/>
<dbReference type="AlphaFoldDB" id="A0A0A1Z6U7"/>
<name>A0A0A1Z6U7_PROMR</name>
<gene>
    <name evidence="1" type="ORF">EU91_1417</name>
</gene>
<reference evidence="2" key="1">
    <citation type="journal article" date="2014" name="Sci. Data">
        <title>Genomes of diverse isolates of the marine cyanobacterium Prochlorococcus.</title>
        <authorList>
            <person name="Biller S."/>
            <person name="Berube P."/>
            <person name="Thompson J."/>
            <person name="Kelly L."/>
            <person name="Roggensack S."/>
            <person name="Awad L."/>
            <person name="Roache-Johnson K."/>
            <person name="Ding H."/>
            <person name="Giovannoni S.J."/>
            <person name="Moore L.R."/>
            <person name="Chisholm S.W."/>
        </authorList>
    </citation>
    <scope>NUCLEOTIDE SEQUENCE [LARGE SCALE GENOMIC DNA]</scope>
    <source>
        <strain evidence="2">GP2</strain>
    </source>
</reference>
<dbReference type="Proteomes" id="UP000030598">
    <property type="component" value="Unassembled WGS sequence"/>
</dbReference>
<evidence type="ECO:0000313" key="1">
    <source>
        <dbReference type="EMBL" id="KGF85317.1"/>
    </source>
</evidence>
<accession>A0A0A1Z6U7</accession>
<dbReference type="EMBL" id="JNAH01000008">
    <property type="protein sequence ID" value="KGF85317.1"/>
    <property type="molecule type" value="Genomic_DNA"/>
</dbReference>